<dbReference type="AlphaFoldDB" id="A0AAU2VUD4"/>
<dbReference type="InterPro" id="IPR005543">
    <property type="entry name" value="PASTA_dom"/>
</dbReference>
<name>A0AAU2VUD4_9ACTN</name>
<evidence type="ECO:0000256" key="1">
    <source>
        <dbReference type="SAM" id="MobiDB-lite"/>
    </source>
</evidence>
<dbReference type="Gene3D" id="3.30.10.20">
    <property type="match status" value="1"/>
</dbReference>
<sequence>MEFAAVRGGAITTGSPNASSTAAASSTDATTVMISGKKIDMTGWDSGSAKAALAQVGLKLGTVTEKSVPNCKPTSVIGVSPHSLHSVSPGDTVNLTICIR</sequence>
<evidence type="ECO:0000259" key="2">
    <source>
        <dbReference type="Pfam" id="PF03793"/>
    </source>
</evidence>
<dbReference type="CDD" id="cd06577">
    <property type="entry name" value="PASTA_pknB"/>
    <property type="match status" value="1"/>
</dbReference>
<proteinExistence type="predicted"/>
<reference evidence="3" key="1">
    <citation type="submission" date="2022-10" db="EMBL/GenBank/DDBJ databases">
        <title>The complete genomes of actinobacterial strains from the NBC collection.</title>
        <authorList>
            <person name="Joergensen T.S."/>
            <person name="Alvarez Arevalo M."/>
            <person name="Sterndorff E.B."/>
            <person name="Faurdal D."/>
            <person name="Vuksanovic O."/>
            <person name="Mourched A.-S."/>
            <person name="Charusanti P."/>
            <person name="Shaw S."/>
            <person name="Blin K."/>
            <person name="Weber T."/>
        </authorList>
    </citation>
    <scope>NUCLEOTIDE SEQUENCE</scope>
    <source>
        <strain evidence="3">NBC_00008</strain>
    </source>
</reference>
<feature type="compositionally biased region" description="Low complexity" evidence="1">
    <location>
        <begin position="12"/>
        <end position="26"/>
    </location>
</feature>
<dbReference type="EMBL" id="CP108313">
    <property type="protein sequence ID" value="WTW71201.1"/>
    <property type="molecule type" value="Genomic_DNA"/>
</dbReference>
<gene>
    <name evidence="3" type="ORF">OG398_24490</name>
</gene>
<protein>
    <submittedName>
        <fullName evidence="3">PASTA domain-containing protein</fullName>
    </submittedName>
</protein>
<feature type="domain" description="PASTA" evidence="2">
    <location>
        <begin position="40"/>
        <end position="97"/>
    </location>
</feature>
<feature type="region of interest" description="Disordered" evidence="1">
    <location>
        <begin position="1"/>
        <end position="26"/>
    </location>
</feature>
<accession>A0AAU2VUD4</accession>
<dbReference type="Pfam" id="PF03793">
    <property type="entry name" value="PASTA"/>
    <property type="match status" value="1"/>
</dbReference>
<organism evidence="3">
    <name type="scientific">Streptomyces sp. NBC_00008</name>
    <dbReference type="NCBI Taxonomy" id="2903610"/>
    <lineage>
        <taxon>Bacteria</taxon>
        <taxon>Bacillati</taxon>
        <taxon>Actinomycetota</taxon>
        <taxon>Actinomycetes</taxon>
        <taxon>Kitasatosporales</taxon>
        <taxon>Streptomycetaceae</taxon>
        <taxon>Streptomyces</taxon>
    </lineage>
</organism>
<evidence type="ECO:0000313" key="3">
    <source>
        <dbReference type="EMBL" id="WTW71201.1"/>
    </source>
</evidence>